<dbReference type="OrthoDB" id="9813814at2"/>
<dbReference type="GO" id="GO:0008784">
    <property type="term" value="F:alanine racemase activity"/>
    <property type="evidence" value="ECO:0007669"/>
    <property type="project" value="UniProtKB-UniRule"/>
</dbReference>
<organism evidence="12 13">
    <name type="scientific">Riesia pediculicola (strain USDA)</name>
    <dbReference type="NCBI Taxonomy" id="515618"/>
    <lineage>
        <taxon>Bacteria</taxon>
        <taxon>Pseudomonadati</taxon>
        <taxon>Pseudomonadota</taxon>
        <taxon>Gammaproteobacteria</taxon>
        <taxon>Enterobacterales</taxon>
        <taxon>Enterobacteriaceae</taxon>
        <taxon>Candidatus Riesia</taxon>
    </lineage>
</organism>
<dbReference type="PROSITE" id="PS00395">
    <property type="entry name" value="ALANINE_RACEMASE"/>
    <property type="match status" value="1"/>
</dbReference>
<feature type="active site" description="Proton acceptor; specific for D-alanine" evidence="8">
    <location>
        <position position="32"/>
    </location>
</feature>
<dbReference type="Gene3D" id="3.20.20.10">
    <property type="entry name" value="Alanine racemase"/>
    <property type="match status" value="1"/>
</dbReference>
<dbReference type="UniPathway" id="UPA00042">
    <property type="reaction ID" value="UER00497"/>
</dbReference>
<evidence type="ECO:0000256" key="4">
    <source>
        <dbReference type="ARBA" id="ARBA00007880"/>
    </source>
</evidence>
<evidence type="ECO:0000256" key="2">
    <source>
        <dbReference type="ARBA" id="ARBA00001933"/>
    </source>
</evidence>
<protein>
    <recommendedName>
        <fullName evidence="8">Alanine racemase</fullName>
        <ecNumber evidence="8">5.1.1.1</ecNumber>
    </recommendedName>
</protein>
<gene>
    <name evidence="12" type="primary">alr</name>
    <name evidence="12" type="ordered locus">RIEPE_0467</name>
</gene>
<evidence type="ECO:0000256" key="7">
    <source>
        <dbReference type="ARBA" id="ARBA00037912"/>
    </source>
</evidence>
<dbReference type="Pfam" id="PF01168">
    <property type="entry name" value="Ala_racemase_N"/>
    <property type="match status" value="1"/>
</dbReference>
<keyword evidence="6 8" id="KW-0413">Isomerase</keyword>
<comment type="pathway">
    <text evidence="7 8">Amino-acid biosynthesis; D-alanine biosynthesis; D-alanine from L-alanine: step 1/1.</text>
</comment>
<evidence type="ECO:0000256" key="10">
    <source>
        <dbReference type="PIRSR" id="PIRSR600821-52"/>
    </source>
</evidence>
<evidence type="ECO:0000256" key="8">
    <source>
        <dbReference type="HAMAP-Rule" id="MF_01201"/>
    </source>
</evidence>
<evidence type="ECO:0000256" key="9">
    <source>
        <dbReference type="PIRSR" id="PIRSR600821-50"/>
    </source>
</evidence>
<accession>D4G8P9</accession>
<dbReference type="PRINTS" id="PR00992">
    <property type="entry name" value="ALARACEMASE"/>
</dbReference>
<feature type="binding site" evidence="8 10">
    <location>
        <position position="305"/>
    </location>
    <ligand>
        <name>substrate</name>
    </ligand>
</feature>
<evidence type="ECO:0000256" key="3">
    <source>
        <dbReference type="ARBA" id="ARBA00004752"/>
    </source>
</evidence>
<dbReference type="InterPro" id="IPR011079">
    <property type="entry name" value="Ala_racemase_C"/>
</dbReference>
<feature type="active site" description="Proton acceptor; specific for L-alanine" evidence="8">
    <location>
        <position position="256"/>
    </location>
</feature>
<dbReference type="SUPFAM" id="SSF51419">
    <property type="entry name" value="PLP-binding barrel"/>
    <property type="match status" value="1"/>
</dbReference>
<dbReference type="EMBL" id="CP001085">
    <property type="protein sequence ID" value="ADD79412.1"/>
    <property type="molecule type" value="Genomic_DNA"/>
</dbReference>
<comment type="function">
    <text evidence="8">Catalyzes the interconversion of L-alanine and D-alanine. May also act on other amino acids.</text>
</comment>
<evidence type="ECO:0000256" key="1">
    <source>
        <dbReference type="ARBA" id="ARBA00000316"/>
    </source>
</evidence>
<proteinExistence type="inferred from homology"/>
<sequence length="362" mass="41463">MKIALIRKKALIYNIKKIQKLTNNSRIIAIVKSNAYGHGSKFVTRTLKDFVDYFGVSNIEEAHKIVDDGIKNSIISLMGFINYEELKLASQLRLEVVVHNHEQINILEKEKIKFPIAVWMKINTGMNRLGFLPDQAVKIYNRLKKCKNVRKPVNTISHFSSANIQEPYLFDFTQLQLDRFKKFIIDKNGKNSIASSSGILFWPSSHLRWVRAGIIMYGISPKFGRNGREFGLIPAMKLKSKLISVRQFKPGQTLGYGQNWINNRKKTYIGIVSIGYGDGYHSCDSKNSWVLINGRRVPVIGSILMDMIFVDLGEHLCDKVGDEVIIWGEKKFPIEEAFKGHDVSCLYRSVSQLTSRVKRKYI</sequence>
<evidence type="ECO:0000313" key="13">
    <source>
        <dbReference type="Proteomes" id="UP000001700"/>
    </source>
</evidence>
<reference evidence="12" key="1">
    <citation type="submission" date="2008-05" db="EMBL/GenBank/DDBJ databases">
        <title>Genome sequence of Riesia pediculicola USDA.</title>
        <authorList>
            <person name="Kirkness E.F."/>
        </authorList>
    </citation>
    <scope>NUCLEOTIDE SEQUENCE [LARGE SCALE GENOMIC DNA]</scope>
    <source>
        <strain evidence="12">USDA</strain>
    </source>
</reference>
<comment type="pathway">
    <text evidence="3">Cell wall biogenesis; peptidoglycan biosynthesis.</text>
</comment>
<dbReference type="PANTHER" id="PTHR30511:SF4">
    <property type="entry name" value="ALANINE RACEMASE, BIOSYNTHETIC"/>
    <property type="match status" value="1"/>
</dbReference>
<dbReference type="EC" id="5.1.1.1" evidence="8"/>
<evidence type="ECO:0000256" key="5">
    <source>
        <dbReference type="ARBA" id="ARBA00022898"/>
    </source>
</evidence>
<dbReference type="InterPro" id="IPR001608">
    <property type="entry name" value="Ala_racemase_N"/>
</dbReference>
<dbReference type="Pfam" id="PF00842">
    <property type="entry name" value="Ala_racemase_C"/>
    <property type="match status" value="1"/>
</dbReference>
<dbReference type="InterPro" id="IPR020622">
    <property type="entry name" value="Ala_racemase_pyridoxalP-BS"/>
</dbReference>
<dbReference type="AlphaFoldDB" id="D4G8P9"/>
<name>D4G8P9_RIEPU</name>
<dbReference type="PANTHER" id="PTHR30511">
    <property type="entry name" value="ALANINE RACEMASE"/>
    <property type="match status" value="1"/>
</dbReference>
<evidence type="ECO:0000259" key="11">
    <source>
        <dbReference type="SMART" id="SM01005"/>
    </source>
</evidence>
<evidence type="ECO:0000313" key="12">
    <source>
        <dbReference type="EMBL" id="ADD79412.1"/>
    </source>
</evidence>
<dbReference type="eggNOG" id="COG0787">
    <property type="taxonomic scope" value="Bacteria"/>
</dbReference>
<comment type="catalytic activity">
    <reaction evidence="1 8">
        <text>L-alanine = D-alanine</text>
        <dbReference type="Rhea" id="RHEA:20249"/>
        <dbReference type="ChEBI" id="CHEBI:57416"/>
        <dbReference type="ChEBI" id="CHEBI:57972"/>
        <dbReference type="EC" id="5.1.1.1"/>
    </reaction>
</comment>
<dbReference type="InterPro" id="IPR029066">
    <property type="entry name" value="PLP-binding_barrel"/>
</dbReference>
<dbReference type="STRING" id="515618.RIEPE_0467"/>
<dbReference type="GO" id="GO:0030632">
    <property type="term" value="P:D-alanine biosynthetic process"/>
    <property type="evidence" value="ECO:0007669"/>
    <property type="project" value="UniProtKB-UniRule"/>
</dbReference>
<feature type="modified residue" description="N6-(pyridoxal phosphate)lysine" evidence="8 9">
    <location>
        <position position="32"/>
    </location>
</feature>
<feature type="domain" description="Alanine racemase C-terminal" evidence="11">
    <location>
        <begin position="235"/>
        <end position="362"/>
    </location>
</feature>
<dbReference type="NCBIfam" id="TIGR00492">
    <property type="entry name" value="alr"/>
    <property type="match status" value="1"/>
</dbReference>
<evidence type="ECO:0000256" key="6">
    <source>
        <dbReference type="ARBA" id="ARBA00023235"/>
    </source>
</evidence>
<dbReference type="RefSeq" id="WP_013087402.1">
    <property type="nucleotide sequence ID" value="NC_014109.1"/>
</dbReference>
<dbReference type="SUPFAM" id="SSF50621">
    <property type="entry name" value="Alanine racemase C-terminal domain-like"/>
    <property type="match status" value="1"/>
</dbReference>
<comment type="cofactor">
    <cofactor evidence="2 8 9">
        <name>pyridoxal 5'-phosphate</name>
        <dbReference type="ChEBI" id="CHEBI:597326"/>
    </cofactor>
</comment>
<dbReference type="SMART" id="SM01005">
    <property type="entry name" value="Ala_racemase_C"/>
    <property type="match status" value="1"/>
</dbReference>
<dbReference type="FunFam" id="3.20.20.10:FF:000002">
    <property type="entry name" value="Alanine racemase"/>
    <property type="match status" value="1"/>
</dbReference>
<keyword evidence="5 8" id="KW-0663">Pyridoxal phosphate</keyword>
<dbReference type="Proteomes" id="UP000001700">
    <property type="component" value="Chromosome"/>
</dbReference>
<dbReference type="KEGG" id="rip:RIEPE_0467"/>
<dbReference type="Gene3D" id="2.40.37.10">
    <property type="entry name" value="Lyase, Ornithine Decarboxylase, Chain A, domain 1"/>
    <property type="match status" value="1"/>
</dbReference>
<dbReference type="HOGENOM" id="CLU_028393_1_0_6"/>
<dbReference type="HAMAP" id="MF_01201">
    <property type="entry name" value="Ala_racemase"/>
    <property type="match status" value="1"/>
</dbReference>
<keyword evidence="13" id="KW-1185">Reference proteome</keyword>
<dbReference type="GO" id="GO:0030170">
    <property type="term" value="F:pyridoxal phosphate binding"/>
    <property type="evidence" value="ECO:0007669"/>
    <property type="project" value="UniProtKB-UniRule"/>
</dbReference>
<feature type="binding site" evidence="8 10">
    <location>
        <position position="128"/>
    </location>
    <ligand>
        <name>substrate</name>
    </ligand>
</feature>
<dbReference type="GO" id="GO:0005829">
    <property type="term" value="C:cytosol"/>
    <property type="evidence" value="ECO:0007669"/>
    <property type="project" value="TreeGrafter"/>
</dbReference>
<dbReference type="InterPro" id="IPR000821">
    <property type="entry name" value="Ala_racemase"/>
</dbReference>
<comment type="similarity">
    <text evidence="4 8">Belongs to the alanine racemase family.</text>
</comment>
<dbReference type="InterPro" id="IPR009006">
    <property type="entry name" value="Ala_racemase/Decarboxylase_C"/>
</dbReference>